<dbReference type="Proteomes" id="UP000307440">
    <property type="component" value="Unassembled WGS sequence"/>
</dbReference>
<dbReference type="STRING" id="230819.A0A5C3KBI7"/>
<accession>A0A5C3KBI7</accession>
<gene>
    <name evidence="1" type="ORF">FA15DRAFT_605427</name>
</gene>
<dbReference type="OrthoDB" id="2527272at2759"/>
<organism evidence="1 2">
    <name type="scientific">Coprinopsis marcescibilis</name>
    <name type="common">Agaric fungus</name>
    <name type="synonym">Psathyrella marcescibilis</name>
    <dbReference type="NCBI Taxonomy" id="230819"/>
    <lineage>
        <taxon>Eukaryota</taxon>
        <taxon>Fungi</taxon>
        <taxon>Dikarya</taxon>
        <taxon>Basidiomycota</taxon>
        <taxon>Agaricomycotina</taxon>
        <taxon>Agaricomycetes</taxon>
        <taxon>Agaricomycetidae</taxon>
        <taxon>Agaricales</taxon>
        <taxon>Agaricineae</taxon>
        <taxon>Psathyrellaceae</taxon>
        <taxon>Coprinopsis</taxon>
    </lineage>
</organism>
<protein>
    <submittedName>
        <fullName evidence="1">Uncharacterized protein</fullName>
    </submittedName>
</protein>
<name>A0A5C3KBI7_COPMA</name>
<reference evidence="1 2" key="1">
    <citation type="journal article" date="2019" name="Nat. Ecol. Evol.">
        <title>Megaphylogeny resolves global patterns of mushroom evolution.</title>
        <authorList>
            <person name="Varga T."/>
            <person name="Krizsan K."/>
            <person name="Foldi C."/>
            <person name="Dima B."/>
            <person name="Sanchez-Garcia M."/>
            <person name="Sanchez-Ramirez S."/>
            <person name="Szollosi G.J."/>
            <person name="Szarkandi J.G."/>
            <person name="Papp V."/>
            <person name="Albert L."/>
            <person name="Andreopoulos W."/>
            <person name="Angelini C."/>
            <person name="Antonin V."/>
            <person name="Barry K.W."/>
            <person name="Bougher N.L."/>
            <person name="Buchanan P."/>
            <person name="Buyck B."/>
            <person name="Bense V."/>
            <person name="Catcheside P."/>
            <person name="Chovatia M."/>
            <person name="Cooper J."/>
            <person name="Damon W."/>
            <person name="Desjardin D."/>
            <person name="Finy P."/>
            <person name="Geml J."/>
            <person name="Haridas S."/>
            <person name="Hughes K."/>
            <person name="Justo A."/>
            <person name="Karasinski D."/>
            <person name="Kautmanova I."/>
            <person name="Kiss B."/>
            <person name="Kocsube S."/>
            <person name="Kotiranta H."/>
            <person name="LaButti K.M."/>
            <person name="Lechner B.E."/>
            <person name="Liimatainen K."/>
            <person name="Lipzen A."/>
            <person name="Lukacs Z."/>
            <person name="Mihaltcheva S."/>
            <person name="Morgado L.N."/>
            <person name="Niskanen T."/>
            <person name="Noordeloos M.E."/>
            <person name="Ohm R.A."/>
            <person name="Ortiz-Santana B."/>
            <person name="Ovrebo C."/>
            <person name="Racz N."/>
            <person name="Riley R."/>
            <person name="Savchenko A."/>
            <person name="Shiryaev A."/>
            <person name="Soop K."/>
            <person name="Spirin V."/>
            <person name="Szebenyi C."/>
            <person name="Tomsovsky M."/>
            <person name="Tulloss R.E."/>
            <person name="Uehling J."/>
            <person name="Grigoriev I.V."/>
            <person name="Vagvolgyi C."/>
            <person name="Papp T."/>
            <person name="Martin F.M."/>
            <person name="Miettinen O."/>
            <person name="Hibbett D.S."/>
            <person name="Nagy L.G."/>
        </authorList>
    </citation>
    <scope>NUCLEOTIDE SEQUENCE [LARGE SCALE GENOMIC DNA]</scope>
    <source>
        <strain evidence="1 2">CBS 121175</strain>
    </source>
</reference>
<dbReference type="EMBL" id="ML210539">
    <property type="protein sequence ID" value="TFK17278.1"/>
    <property type="molecule type" value="Genomic_DNA"/>
</dbReference>
<sequence>MYSFHASMEAITAYWNLSFGNVSVGKRHIWQAFVQESLRMIGGDCQSNLTIAKSLPIAQVTTAAYEAFGREGVISVADDHSCPECTHTYMDRPDALNMEEVLMEVDGAPTVNMVVVDGVVFWANILCI</sequence>
<dbReference type="AlphaFoldDB" id="A0A5C3KBI7"/>
<evidence type="ECO:0000313" key="2">
    <source>
        <dbReference type="Proteomes" id="UP000307440"/>
    </source>
</evidence>
<evidence type="ECO:0000313" key="1">
    <source>
        <dbReference type="EMBL" id="TFK17278.1"/>
    </source>
</evidence>
<keyword evidence="2" id="KW-1185">Reference proteome</keyword>
<proteinExistence type="predicted"/>